<evidence type="ECO:0000313" key="1">
    <source>
        <dbReference type="EMBL" id="CAG5133346.1"/>
    </source>
</evidence>
<feature type="non-terminal residue" evidence="1">
    <location>
        <position position="1"/>
    </location>
</feature>
<name>A0A8S4A2P3_9EUPU</name>
<proteinExistence type="predicted"/>
<dbReference type="EMBL" id="CAJHNH020006113">
    <property type="protein sequence ID" value="CAG5133346.1"/>
    <property type="molecule type" value="Genomic_DNA"/>
</dbReference>
<reference evidence="1" key="1">
    <citation type="submission" date="2021-04" db="EMBL/GenBank/DDBJ databases">
        <authorList>
            <consortium name="Molecular Ecology Group"/>
        </authorList>
    </citation>
    <scope>NUCLEOTIDE SEQUENCE</scope>
</reference>
<keyword evidence="2" id="KW-1185">Reference proteome</keyword>
<dbReference type="Proteomes" id="UP000678393">
    <property type="component" value="Unassembled WGS sequence"/>
</dbReference>
<dbReference type="OrthoDB" id="6045352at2759"/>
<dbReference type="AlphaFoldDB" id="A0A8S4A2P3"/>
<evidence type="ECO:0000313" key="2">
    <source>
        <dbReference type="Proteomes" id="UP000678393"/>
    </source>
</evidence>
<gene>
    <name evidence="1" type="ORF">CUNI_LOCUS18904</name>
</gene>
<organism evidence="1 2">
    <name type="scientific">Candidula unifasciata</name>
    <dbReference type="NCBI Taxonomy" id="100452"/>
    <lineage>
        <taxon>Eukaryota</taxon>
        <taxon>Metazoa</taxon>
        <taxon>Spiralia</taxon>
        <taxon>Lophotrochozoa</taxon>
        <taxon>Mollusca</taxon>
        <taxon>Gastropoda</taxon>
        <taxon>Heterobranchia</taxon>
        <taxon>Euthyneura</taxon>
        <taxon>Panpulmonata</taxon>
        <taxon>Eupulmonata</taxon>
        <taxon>Stylommatophora</taxon>
        <taxon>Helicina</taxon>
        <taxon>Helicoidea</taxon>
        <taxon>Geomitridae</taxon>
        <taxon>Candidula</taxon>
    </lineage>
</organism>
<accession>A0A8S4A2P3</accession>
<comment type="caution">
    <text evidence="1">The sequence shown here is derived from an EMBL/GenBank/DDBJ whole genome shotgun (WGS) entry which is preliminary data.</text>
</comment>
<protein>
    <submittedName>
        <fullName evidence="1">Uncharacterized protein</fullName>
    </submittedName>
</protein>
<sequence length="340" mass="38922">EFVFDSFNFRSYNLDLFIFMSFFFYPDQLEFEVSSQAEAVELCTFTACTKKSDHKKFIPVYQFTEDHLLPGYQDDTLVKCIQALANLTVLIRCSVTSLKRPDTFPNSSKPYPFIENRGSTTHIRHSTGWVLYVDRAPRSPTRACLCDACRQSPTPATKFAEIEIRTAAHGVYDRTEAEHTTCYLFFDKGTLPDLDSTTLVSCRKAQAEHDFESDYCDLTFTTHDMELAEKLEKMVCEYRSLHAAVKHKYPDKEDHKLTVIVSHPHGCSKHVSVGEYVQVESMVNRDSLTRYIYTTASCPGCSGAPVFVLSRGWQWLWCQHPHSGQWDKELGLNYSGFALK</sequence>